<keyword evidence="5" id="KW-1185">Reference proteome</keyword>
<dbReference type="SMART" id="SM00672">
    <property type="entry name" value="CAP10"/>
    <property type="match status" value="1"/>
</dbReference>
<proteinExistence type="predicted"/>
<feature type="signal peptide" evidence="2">
    <location>
        <begin position="1"/>
        <end position="23"/>
    </location>
</feature>
<protein>
    <submittedName>
        <fullName evidence="4">Glycosyltransferase</fullName>
    </submittedName>
</protein>
<accession>A0AAN6ZMR5</accession>
<dbReference type="PANTHER" id="PTHR12203">
    <property type="entry name" value="KDEL LYS-ASP-GLU-LEU CONTAINING - RELATED"/>
    <property type="match status" value="1"/>
</dbReference>
<evidence type="ECO:0000313" key="5">
    <source>
        <dbReference type="Proteomes" id="UP001302676"/>
    </source>
</evidence>
<dbReference type="GeneID" id="87813847"/>
<feature type="domain" description="Glycosyl transferase CAP10" evidence="3">
    <location>
        <begin position="321"/>
        <end position="644"/>
    </location>
</feature>
<dbReference type="RefSeq" id="XP_062636989.1">
    <property type="nucleotide sequence ID" value="XM_062777234.1"/>
</dbReference>
<evidence type="ECO:0000313" key="4">
    <source>
        <dbReference type="EMBL" id="KAK4143618.1"/>
    </source>
</evidence>
<feature type="region of interest" description="Disordered" evidence="1">
    <location>
        <begin position="637"/>
        <end position="662"/>
    </location>
</feature>
<feature type="region of interest" description="Disordered" evidence="1">
    <location>
        <begin position="425"/>
        <end position="485"/>
    </location>
</feature>
<dbReference type="PANTHER" id="PTHR12203:SF104">
    <property type="entry name" value="PROTEIN CAP1, PUTATIVE (AFU_ORTHOLOGUE AFUA_1G05595)-RELATED"/>
    <property type="match status" value="1"/>
</dbReference>
<evidence type="ECO:0000256" key="1">
    <source>
        <dbReference type="SAM" id="MobiDB-lite"/>
    </source>
</evidence>
<name>A0AAN6ZMR5_9PEZI</name>
<dbReference type="AlphaFoldDB" id="A0AAN6ZMR5"/>
<dbReference type="InterPro" id="IPR006598">
    <property type="entry name" value="CAP10"/>
</dbReference>
<feature type="compositionally biased region" description="Low complexity" evidence="1">
    <location>
        <begin position="448"/>
        <end position="458"/>
    </location>
</feature>
<comment type="caution">
    <text evidence="4">The sequence shown here is derived from an EMBL/GenBank/DDBJ whole genome shotgun (WGS) entry which is preliminary data.</text>
</comment>
<dbReference type="Proteomes" id="UP001302676">
    <property type="component" value="Unassembled WGS sequence"/>
</dbReference>
<feature type="compositionally biased region" description="Basic and acidic residues" evidence="1">
    <location>
        <begin position="640"/>
        <end position="662"/>
    </location>
</feature>
<keyword evidence="2" id="KW-0732">Signal</keyword>
<reference evidence="4" key="2">
    <citation type="submission" date="2023-05" db="EMBL/GenBank/DDBJ databases">
        <authorList>
            <consortium name="Lawrence Berkeley National Laboratory"/>
            <person name="Steindorff A."/>
            <person name="Hensen N."/>
            <person name="Bonometti L."/>
            <person name="Westerberg I."/>
            <person name="Brannstrom I.O."/>
            <person name="Guillou S."/>
            <person name="Cros-Aarteil S."/>
            <person name="Calhoun S."/>
            <person name="Haridas S."/>
            <person name="Kuo A."/>
            <person name="Mondo S."/>
            <person name="Pangilinan J."/>
            <person name="Riley R."/>
            <person name="Labutti K."/>
            <person name="Andreopoulos B."/>
            <person name="Lipzen A."/>
            <person name="Chen C."/>
            <person name="Yanf M."/>
            <person name="Daum C."/>
            <person name="Ng V."/>
            <person name="Clum A."/>
            <person name="Ohm R."/>
            <person name="Martin F."/>
            <person name="Silar P."/>
            <person name="Natvig D."/>
            <person name="Lalanne C."/>
            <person name="Gautier V."/>
            <person name="Ament-Velasquez S.L."/>
            <person name="Kruys A."/>
            <person name="Hutchinson M.I."/>
            <person name="Powell A.J."/>
            <person name="Barry K."/>
            <person name="Miller A.N."/>
            <person name="Grigoriev I.V."/>
            <person name="Debuchy R."/>
            <person name="Gladieux P."/>
            <person name="Thoren M.H."/>
            <person name="Johannesson H."/>
        </authorList>
    </citation>
    <scope>NUCLEOTIDE SEQUENCE</scope>
    <source>
        <strain evidence="4">CBS 141.50</strain>
    </source>
</reference>
<dbReference type="InterPro" id="IPR051091">
    <property type="entry name" value="O-Glucosyltr/Glycosyltrsf_90"/>
</dbReference>
<gene>
    <name evidence="4" type="ORF">C8A04DRAFT_12159</name>
</gene>
<dbReference type="EMBL" id="MU853584">
    <property type="protein sequence ID" value="KAK4143618.1"/>
    <property type="molecule type" value="Genomic_DNA"/>
</dbReference>
<sequence>MRNRHLALLGVIFFVVFCLYSIARKSPDSLQGAPVKAEPPPPVQGPDESKPHEVIEFTSKKFVTTKPKPAPGGKHPIWHLIADAEREFEAVKARQSQTLSEAVAEYRRRYGLPPPPHFDKWWAFARSKKVQLVDEFDTIHDLLTPFWGLKPSTIRARAREVVGRDNQLMGMQVRGGNMSHVAGGWDWMRDSVIGMTEKFTQHLPDMDLVFNVNDESRVVVPHDDMARLVHKAKTVTMPAANAVKAPRNDFTKKPADLNYNGRFDDVKTSRFDFFPHQSVWSHSRQSCPPDSPSRILEEDEQFDDIEKYSMGELGFVSNWTAMSDICLSPSLGSTYGFFERPNSYGVVQDLVPIFSQSKISSYADIVYPSPWYWVGKVPYDEKNDPSWDEKLDQLYWRGSTTGGFSREGGWRRQHRQRFVQKINAPDEAKVLVPPAPPTPDSTGTETGAIAAAAAALAADTPPPSGNKQKQTPPPPSPDKNQQWTPLSVPRGDFKHLLSVFFSHVGQCDPGDCDAQRAFFTIQEYAKQEDALGYKHVLDMDGNAFSGRFYALLRSRSLVYKWAIFREWHADWLRPWVHYVPLSLHGEEWLEVVRFFAGGTAPVVEASGVVTAGAAAGEGSGVGGVKVDAGPAGDGGVLGKRGVESGKGKGEEGGKVEESKEGKEAERMALRGREWAGKTLRNEDLEVWFFRLLLEYGRVVDDDRENIGYVG</sequence>
<reference evidence="4" key="1">
    <citation type="journal article" date="2023" name="Mol. Phylogenet. Evol.">
        <title>Genome-scale phylogeny and comparative genomics of the fungal order Sordariales.</title>
        <authorList>
            <person name="Hensen N."/>
            <person name="Bonometti L."/>
            <person name="Westerberg I."/>
            <person name="Brannstrom I.O."/>
            <person name="Guillou S."/>
            <person name="Cros-Aarteil S."/>
            <person name="Calhoun S."/>
            <person name="Haridas S."/>
            <person name="Kuo A."/>
            <person name="Mondo S."/>
            <person name="Pangilinan J."/>
            <person name="Riley R."/>
            <person name="LaButti K."/>
            <person name="Andreopoulos B."/>
            <person name="Lipzen A."/>
            <person name="Chen C."/>
            <person name="Yan M."/>
            <person name="Daum C."/>
            <person name="Ng V."/>
            <person name="Clum A."/>
            <person name="Steindorff A."/>
            <person name="Ohm R.A."/>
            <person name="Martin F."/>
            <person name="Silar P."/>
            <person name="Natvig D.O."/>
            <person name="Lalanne C."/>
            <person name="Gautier V."/>
            <person name="Ament-Velasquez S.L."/>
            <person name="Kruys A."/>
            <person name="Hutchinson M.I."/>
            <person name="Powell A.J."/>
            <person name="Barry K."/>
            <person name="Miller A.N."/>
            <person name="Grigoriev I.V."/>
            <person name="Debuchy R."/>
            <person name="Gladieux P."/>
            <person name="Hiltunen Thoren M."/>
            <person name="Johannesson H."/>
        </authorList>
    </citation>
    <scope>NUCLEOTIDE SEQUENCE</scope>
    <source>
        <strain evidence="4">CBS 141.50</strain>
    </source>
</reference>
<organism evidence="4 5">
    <name type="scientific">Dichotomopilus funicola</name>
    <dbReference type="NCBI Taxonomy" id="1934379"/>
    <lineage>
        <taxon>Eukaryota</taxon>
        <taxon>Fungi</taxon>
        <taxon>Dikarya</taxon>
        <taxon>Ascomycota</taxon>
        <taxon>Pezizomycotina</taxon>
        <taxon>Sordariomycetes</taxon>
        <taxon>Sordariomycetidae</taxon>
        <taxon>Sordariales</taxon>
        <taxon>Chaetomiaceae</taxon>
        <taxon>Dichotomopilus</taxon>
    </lineage>
</organism>
<feature type="region of interest" description="Disordered" evidence="1">
    <location>
        <begin position="29"/>
        <end position="50"/>
    </location>
</feature>
<evidence type="ECO:0000259" key="3">
    <source>
        <dbReference type="SMART" id="SM00672"/>
    </source>
</evidence>
<feature type="chain" id="PRO_5043006714" evidence="2">
    <location>
        <begin position="24"/>
        <end position="710"/>
    </location>
</feature>
<evidence type="ECO:0000256" key="2">
    <source>
        <dbReference type="SAM" id="SignalP"/>
    </source>
</evidence>